<organism evidence="1 2">
    <name type="scientific">Pluteus cervinus</name>
    <dbReference type="NCBI Taxonomy" id="181527"/>
    <lineage>
        <taxon>Eukaryota</taxon>
        <taxon>Fungi</taxon>
        <taxon>Dikarya</taxon>
        <taxon>Basidiomycota</taxon>
        <taxon>Agaricomycotina</taxon>
        <taxon>Agaricomycetes</taxon>
        <taxon>Agaricomycetidae</taxon>
        <taxon>Agaricales</taxon>
        <taxon>Pluteineae</taxon>
        <taxon>Pluteaceae</taxon>
        <taxon>Pluteus</taxon>
    </lineage>
</organism>
<evidence type="ECO:0000313" key="1">
    <source>
        <dbReference type="EMBL" id="TFK62120.1"/>
    </source>
</evidence>
<dbReference type="Proteomes" id="UP000308600">
    <property type="component" value="Unassembled WGS sequence"/>
</dbReference>
<reference evidence="1 2" key="1">
    <citation type="journal article" date="2019" name="Nat. Ecol. Evol.">
        <title>Megaphylogeny resolves global patterns of mushroom evolution.</title>
        <authorList>
            <person name="Varga T."/>
            <person name="Krizsan K."/>
            <person name="Foldi C."/>
            <person name="Dima B."/>
            <person name="Sanchez-Garcia M."/>
            <person name="Sanchez-Ramirez S."/>
            <person name="Szollosi G.J."/>
            <person name="Szarkandi J.G."/>
            <person name="Papp V."/>
            <person name="Albert L."/>
            <person name="Andreopoulos W."/>
            <person name="Angelini C."/>
            <person name="Antonin V."/>
            <person name="Barry K.W."/>
            <person name="Bougher N.L."/>
            <person name="Buchanan P."/>
            <person name="Buyck B."/>
            <person name="Bense V."/>
            <person name="Catcheside P."/>
            <person name="Chovatia M."/>
            <person name="Cooper J."/>
            <person name="Damon W."/>
            <person name="Desjardin D."/>
            <person name="Finy P."/>
            <person name="Geml J."/>
            <person name="Haridas S."/>
            <person name="Hughes K."/>
            <person name="Justo A."/>
            <person name="Karasinski D."/>
            <person name="Kautmanova I."/>
            <person name="Kiss B."/>
            <person name="Kocsube S."/>
            <person name="Kotiranta H."/>
            <person name="LaButti K.M."/>
            <person name="Lechner B.E."/>
            <person name="Liimatainen K."/>
            <person name="Lipzen A."/>
            <person name="Lukacs Z."/>
            <person name="Mihaltcheva S."/>
            <person name="Morgado L.N."/>
            <person name="Niskanen T."/>
            <person name="Noordeloos M.E."/>
            <person name="Ohm R.A."/>
            <person name="Ortiz-Santana B."/>
            <person name="Ovrebo C."/>
            <person name="Racz N."/>
            <person name="Riley R."/>
            <person name="Savchenko A."/>
            <person name="Shiryaev A."/>
            <person name="Soop K."/>
            <person name="Spirin V."/>
            <person name="Szebenyi C."/>
            <person name="Tomsovsky M."/>
            <person name="Tulloss R.E."/>
            <person name="Uehling J."/>
            <person name="Grigoriev I.V."/>
            <person name="Vagvolgyi C."/>
            <person name="Papp T."/>
            <person name="Martin F.M."/>
            <person name="Miettinen O."/>
            <person name="Hibbett D.S."/>
            <person name="Nagy L.G."/>
        </authorList>
    </citation>
    <scope>NUCLEOTIDE SEQUENCE [LARGE SCALE GENOMIC DNA]</scope>
    <source>
        <strain evidence="1 2">NL-1719</strain>
    </source>
</reference>
<sequence>MACMCNLLVKLKTTLWLAILLAVGNLRDYIIKHYRNPPPPSLIPIRVRRPPIINLSAPFPMNLVNPIPMAGSGLSIRTGQQQSAQKKKYVTRYKPKPSNQVVVHSTRPRWSTAGPSSSMNSLSLSRSRTTLSSNKQLAELKEVVKKQATQLETQIALLKIQGETMKTQSEALKLQSETLKTQSEMLESLLDERPG</sequence>
<keyword evidence="2" id="KW-1185">Reference proteome</keyword>
<accession>A0ACD3A9P0</accession>
<proteinExistence type="predicted"/>
<dbReference type="EMBL" id="ML208604">
    <property type="protein sequence ID" value="TFK62120.1"/>
    <property type="molecule type" value="Genomic_DNA"/>
</dbReference>
<evidence type="ECO:0000313" key="2">
    <source>
        <dbReference type="Proteomes" id="UP000308600"/>
    </source>
</evidence>
<name>A0ACD3A9P0_9AGAR</name>
<protein>
    <submittedName>
        <fullName evidence="1">Uncharacterized protein</fullName>
    </submittedName>
</protein>
<gene>
    <name evidence="1" type="ORF">BDN72DRAFT_903492</name>
</gene>